<evidence type="ECO:0000313" key="4">
    <source>
        <dbReference type="Proteomes" id="UP000189299"/>
    </source>
</evidence>
<comment type="caution">
    <text evidence="3">The sequence shown here is derived from an EMBL/GenBank/DDBJ whole genome shotgun (WGS) entry which is preliminary data.</text>
</comment>
<organism evidence="3 4">
    <name type="scientific">Enterococcus mundtii</name>
    <dbReference type="NCBI Taxonomy" id="53346"/>
    <lineage>
        <taxon>Bacteria</taxon>
        <taxon>Bacillati</taxon>
        <taxon>Bacillota</taxon>
        <taxon>Bacilli</taxon>
        <taxon>Lactobacillales</taxon>
        <taxon>Enterococcaceae</taxon>
        <taxon>Enterococcus</taxon>
    </lineage>
</organism>
<keyword evidence="1" id="KW-1133">Transmembrane helix</keyword>
<proteinExistence type="predicted"/>
<feature type="chain" id="PRO_5010724923" description="LPXTG cell wall anchor domain-containing protein" evidence="2">
    <location>
        <begin position="27"/>
        <end position="98"/>
    </location>
</feature>
<dbReference type="RefSeq" id="WP_062806166.1">
    <property type="nucleotide sequence ID" value="NZ_CABMMO010000016.1"/>
</dbReference>
<feature type="signal peptide" evidence="2">
    <location>
        <begin position="1"/>
        <end position="26"/>
    </location>
</feature>
<dbReference type="AlphaFoldDB" id="A0A1V2UD43"/>
<protein>
    <recommendedName>
        <fullName evidence="5">LPXTG cell wall anchor domain-containing protein</fullName>
    </recommendedName>
</protein>
<evidence type="ECO:0000313" key="3">
    <source>
        <dbReference type="EMBL" id="ONN41143.1"/>
    </source>
</evidence>
<keyword evidence="1" id="KW-0812">Transmembrane</keyword>
<dbReference type="NCBIfam" id="TIGR01167">
    <property type="entry name" value="LPXTG_anchor"/>
    <property type="match status" value="1"/>
</dbReference>
<dbReference type="EMBL" id="MSTR01000016">
    <property type="protein sequence ID" value="ONN41143.1"/>
    <property type="molecule type" value="Genomic_DNA"/>
</dbReference>
<evidence type="ECO:0000256" key="2">
    <source>
        <dbReference type="SAM" id="SignalP"/>
    </source>
</evidence>
<keyword evidence="2" id="KW-0732">Signal</keyword>
<feature type="transmembrane region" description="Helical" evidence="1">
    <location>
        <begin position="68"/>
        <end position="87"/>
    </location>
</feature>
<gene>
    <name evidence="3" type="ORF">BTN92_13825</name>
</gene>
<reference evidence="3 4" key="1">
    <citation type="submission" date="2016-12" db="EMBL/GenBank/DDBJ databases">
        <authorList>
            <person name="Song W.-J."/>
            <person name="Kurnit D.M."/>
        </authorList>
    </citation>
    <scope>NUCLEOTIDE SEQUENCE [LARGE SCALE GENOMIC DNA]</scope>
    <source>
        <strain evidence="3 4">CGB1038-1_S1</strain>
    </source>
</reference>
<keyword evidence="1" id="KW-0472">Membrane</keyword>
<evidence type="ECO:0008006" key="5">
    <source>
        <dbReference type="Google" id="ProtNLM"/>
    </source>
</evidence>
<name>A0A1V2UD43_ENTMU</name>
<sequence length="98" mass="11376">MKKQLNRLYLCIISLIFAGMPFQAFAEERSIPVSYSTLPAMVKDLVQKKTSIELGQPNSVQTGDPTSFKLLILTFLLLLMLFFILVWRRRKTSRDMNY</sequence>
<dbReference type="Proteomes" id="UP000189299">
    <property type="component" value="Unassembled WGS sequence"/>
</dbReference>
<evidence type="ECO:0000256" key="1">
    <source>
        <dbReference type="SAM" id="Phobius"/>
    </source>
</evidence>
<accession>A0A1V2UD43</accession>